<evidence type="ECO:0000313" key="1">
    <source>
        <dbReference type="EMBL" id="HCV79689.1"/>
    </source>
</evidence>
<dbReference type="EMBL" id="DPMF01000025">
    <property type="protein sequence ID" value="HCV79689.1"/>
    <property type="molecule type" value="Genomic_DNA"/>
</dbReference>
<evidence type="ECO:0000313" key="2">
    <source>
        <dbReference type="Proteomes" id="UP000264330"/>
    </source>
</evidence>
<sequence length="267" mass="29728">MIKDLNFNTAYDFEVKKETVGGLLFRLDAKASDGNGGLKSATVSDLNKISIDVILKKSNRKEVVMMRGYLMDNILGMYAQTTKYALVTKQTSEGILVFFDFNPAAIALHGEDVLQIKFNAPRDAWADIRTTDSIIEFQTVTKKIGTNWVPVVKSFPIGLSKESIDMDLGNRVVKIVCITDFTTDYLKSTKAKIRDGSLKASGNFEKVFNATQLLTENMHMFDNNPESDVEDLVIYQGEPLDDVKLRANLDKAAEEKAKVVVVALENI</sequence>
<protein>
    <submittedName>
        <fullName evidence="1">Uncharacterized protein</fullName>
    </submittedName>
</protein>
<dbReference type="Proteomes" id="UP000264330">
    <property type="component" value="Unassembled WGS sequence"/>
</dbReference>
<accession>A0A3D5IUW9</accession>
<comment type="caution">
    <text evidence="1">The sequence shown here is derived from an EMBL/GenBank/DDBJ whole genome shotgun (WGS) entry which is preliminary data.</text>
</comment>
<gene>
    <name evidence="1" type="ORF">DGQ38_01405</name>
</gene>
<dbReference type="AlphaFoldDB" id="A0A3D5IUW9"/>
<organism evidence="1 2">
    <name type="scientific">Zunongwangia profunda</name>
    <dbReference type="NCBI Taxonomy" id="398743"/>
    <lineage>
        <taxon>Bacteria</taxon>
        <taxon>Pseudomonadati</taxon>
        <taxon>Bacteroidota</taxon>
        <taxon>Flavobacteriia</taxon>
        <taxon>Flavobacteriales</taxon>
        <taxon>Flavobacteriaceae</taxon>
        <taxon>Zunongwangia</taxon>
    </lineage>
</organism>
<reference evidence="1 2" key="1">
    <citation type="journal article" date="2018" name="Nat. Biotechnol.">
        <title>A standardized bacterial taxonomy based on genome phylogeny substantially revises the tree of life.</title>
        <authorList>
            <person name="Parks D.H."/>
            <person name="Chuvochina M."/>
            <person name="Waite D.W."/>
            <person name="Rinke C."/>
            <person name="Skarshewski A."/>
            <person name="Chaumeil P.A."/>
            <person name="Hugenholtz P."/>
        </authorList>
    </citation>
    <scope>NUCLEOTIDE SEQUENCE [LARGE SCALE GENOMIC DNA]</scope>
    <source>
        <strain evidence="1">UBA9359</strain>
    </source>
</reference>
<name>A0A3D5IUW9_9FLAO</name>
<proteinExistence type="predicted"/>